<sequence>MLHTLLLLCMCTLAFTAPYMKANVQRNPHDTYSHSLTLAYKIHEDVQNLLPSYDAVRLQQDSEYLLVFNHHINNCYSSEHQSRNFSTALELLQLNIRDLQALITQQLVLLQQPAVSTAALTAAPVCNTGSVWLSHMEGYIVLKGLERCAQKVVRDYTLLCHQQQ</sequence>
<reference evidence="2" key="1">
    <citation type="journal article" date="2023" name="Science">
        <title>Genome structures resolve the early diversification of teleost fishes.</title>
        <authorList>
            <person name="Parey E."/>
            <person name="Louis A."/>
            <person name="Montfort J."/>
            <person name="Bouchez O."/>
            <person name="Roques C."/>
            <person name="Iampietro C."/>
            <person name="Lluch J."/>
            <person name="Castinel A."/>
            <person name="Donnadieu C."/>
            <person name="Desvignes T."/>
            <person name="Floi Bucao C."/>
            <person name="Jouanno E."/>
            <person name="Wen M."/>
            <person name="Mejri S."/>
            <person name="Dirks R."/>
            <person name="Jansen H."/>
            <person name="Henkel C."/>
            <person name="Chen W.J."/>
            <person name="Zahm M."/>
            <person name="Cabau C."/>
            <person name="Klopp C."/>
            <person name="Thompson A.W."/>
            <person name="Robinson-Rechavi M."/>
            <person name="Braasch I."/>
            <person name="Lecointre G."/>
            <person name="Bobe J."/>
            <person name="Postlethwait J.H."/>
            <person name="Berthelot C."/>
            <person name="Roest Crollius H."/>
            <person name="Guiguen Y."/>
        </authorList>
    </citation>
    <scope>NUCLEOTIDE SEQUENCE</scope>
    <source>
        <strain evidence="2">Concon-B</strain>
    </source>
</reference>
<feature type="chain" id="PRO_5040425142" evidence="1">
    <location>
        <begin position="17"/>
        <end position="164"/>
    </location>
</feature>
<organism evidence="2 3">
    <name type="scientific">Conger conger</name>
    <name type="common">Conger eel</name>
    <name type="synonym">Muraena conger</name>
    <dbReference type="NCBI Taxonomy" id="82655"/>
    <lineage>
        <taxon>Eukaryota</taxon>
        <taxon>Metazoa</taxon>
        <taxon>Chordata</taxon>
        <taxon>Craniata</taxon>
        <taxon>Vertebrata</taxon>
        <taxon>Euteleostomi</taxon>
        <taxon>Actinopterygii</taxon>
        <taxon>Neopterygii</taxon>
        <taxon>Teleostei</taxon>
        <taxon>Anguilliformes</taxon>
        <taxon>Congridae</taxon>
        <taxon>Conger</taxon>
    </lineage>
</organism>
<evidence type="ECO:0000256" key="1">
    <source>
        <dbReference type="SAM" id="SignalP"/>
    </source>
</evidence>
<dbReference type="Gene3D" id="1.20.1250.10">
    <property type="match status" value="1"/>
</dbReference>
<evidence type="ECO:0000313" key="3">
    <source>
        <dbReference type="Proteomes" id="UP001152803"/>
    </source>
</evidence>
<dbReference type="Proteomes" id="UP001152803">
    <property type="component" value="Unassembled WGS sequence"/>
</dbReference>
<dbReference type="AlphaFoldDB" id="A0A9Q1DPA0"/>
<name>A0A9Q1DPA0_CONCO</name>
<proteinExistence type="predicted"/>
<dbReference type="EMBL" id="JAFJMO010000005">
    <property type="protein sequence ID" value="KAJ8276071.1"/>
    <property type="molecule type" value="Genomic_DNA"/>
</dbReference>
<protein>
    <submittedName>
        <fullName evidence="2">Uncharacterized protein</fullName>
    </submittedName>
</protein>
<feature type="signal peptide" evidence="1">
    <location>
        <begin position="1"/>
        <end position="16"/>
    </location>
</feature>
<keyword evidence="1" id="KW-0732">Signal</keyword>
<evidence type="ECO:0000313" key="2">
    <source>
        <dbReference type="EMBL" id="KAJ8276071.1"/>
    </source>
</evidence>
<gene>
    <name evidence="2" type="ORF">COCON_G00078230</name>
</gene>
<dbReference type="InterPro" id="IPR009079">
    <property type="entry name" value="4_helix_cytokine-like_core"/>
</dbReference>
<accession>A0A9Q1DPA0</accession>
<dbReference type="SUPFAM" id="SSF47266">
    <property type="entry name" value="4-helical cytokines"/>
    <property type="match status" value="1"/>
</dbReference>
<keyword evidence="3" id="KW-1185">Reference proteome</keyword>
<dbReference type="OrthoDB" id="9446539at2759"/>
<comment type="caution">
    <text evidence="2">The sequence shown here is derived from an EMBL/GenBank/DDBJ whole genome shotgun (WGS) entry which is preliminary data.</text>
</comment>